<feature type="binding site" evidence="5">
    <location>
        <position position="51"/>
    </location>
    <ligand>
        <name>FAD</name>
        <dbReference type="ChEBI" id="CHEBI:57692"/>
    </ligand>
</feature>
<feature type="domain" description="Pyridine nucleotide-disulphide oxidoreductase dimerisation" evidence="7">
    <location>
        <begin position="345"/>
        <end position="447"/>
    </location>
</feature>
<dbReference type="Pfam" id="PF02852">
    <property type="entry name" value="Pyr_redox_dim"/>
    <property type="match status" value="1"/>
</dbReference>
<keyword evidence="5" id="KW-0520">NAD</keyword>
<name>A0A0U0ZFH3_9MYCO</name>
<keyword evidence="2" id="KW-0285">Flavoprotein</keyword>
<dbReference type="PRINTS" id="PR00411">
    <property type="entry name" value="PNDRDTASEI"/>
</dbReference>
<sequence length="458" mass="49145">MSTHFDAVVVGAGQAGPSLAARLRGAGMTVAIVERHLFGGTCVNTGCRPTKALVASAHAAHMAREAARWGVVVDGSVSMDMVRVRERKDAVILPSRNGGQTWLKDLGCAIYHEHASFLSPTELSLGDEIISAERIFLNVGGRAVVPDWPGVDDVPLFTNSSLIEYDGVPEHLVVIGGSYVGLEFAQIYRRFSSQVTVVHRGPRLVEREDPDASAIIQEVLEREGITFRLNASCINLARHDEGVTVGVDCAHGAPEVVGSHVLVAVGRRPNTDDLGLENAGVATDARGYITVDDQLRTSTPGIWALGDCNGRGAFTHTSYNDFEIVAANLLDDDPRRVTDRLPCYALYTDPPLGRVGMTEAQARASGRSVLVGRKPMSHVGRALEKGETDGYMQVLVDADSDLILGATILGVGGDEVVHCLLDTMQYGIPARQLQRTVHIHPTVAEFLPTILGELQPLI</sequence>
<dbReference type="NCBIfam" id="NF004992">
    <property type="entry name" value="PRK06370.1-4"/>
    <property type="match status" value="1"/>
</dbReference>
<evidence type="ECO:0000256" key="3">
    <source>
        <dbReference type="ARBA" id="ARBA00022827"/>
    </source>
</evidence>
<dbReference type="EMBL" id="CSWP01000001">
    <property type="protein sequence ID" value="CPV32428.1"/>
    <property type="molecule type" value="Genomic_DNA"/>
</dbReference>
<feature type="active site" description="Proton acceptor" evidence="4">
    <location>
        <position position="440"/>
    </location>
</feature>
<keyword evidence="3 5" id="KW-0274">FAD</keyword>
<feature type="binding site" evidence="5">
    <location>
        <begin position="176"/>
        <end position="183"/>
    </location>
    <ligand>
        <name>NAD(+)</name>
        <dbReference type="ChEBI" id="CHEBI:57540"/>
    </ligand>
</feature>
<dbReference type="Proteomes" id="UP000045782">
    <property type="component" value="Unassembled WGS sequence"/>
</dbReference>
<evidence type="ECO:0000259" key="8">
    <source>
        <dbReference type="Pfam" id="PF07992"/>
    </source>
</evidence>
<keyword evidence="5" id="KW-0547">Nucleotide-binding</keyword>
<gene>
    <name evidence="9" type="primary">lpd_1</name>
    <name evidence="9" type="ORF">ERS075579_00339</name>
</gene>
<reference evidence="9 10" key="1">
    <citation type="submission" date="2015-03" db="EMBL/GenBank/DDBJ databases">
        <authorList>
            <person name="Murphy D."/>
        </authorList>
    </citation>
    <scope>NUCLEOTIDE SEQUENCE [LARGE SCALE GENOMIC DNA]</scope>
    <source>
        <strain evidence="9 10">PAP088</strain>
    </source>
</reference>
<dbReference type="GO" id="GO:0003955">
    <property type="term" value="F:NAD(P)H dehydrogenase (quinone) activity"/>
    <property type="evidence" value="ECO:0007669"/>
    <property type="project" value="TreeGrafter"/>
</dbReference>
<proteinExistence type="inferred from homology"/>
<evidence type="ECO:0000256" key="4">
    <source>
        <dbReference type="PIRSR" id="PIRSR000350-2"/>
    </source>
</evidence>
<evidence type="ECO:0000313" key="9">
    <source>
        <dbReference type="EMBL" id="CPV32428.1"/>
    </source>
</evidence>
<dbReference type="PRINTS" id="PR00368">
    <property type="entry name" value="FADPNR"/>
</dbReference>
<dbReference type="EC" id="1.8.1.4" evidence="9"/>
<dbReference type="InterPro" id="IPR016156">
    <property type="entry name" value="FAD/NAD-linked_Rdtase_dimer_sf"/>
</dbReference>
<dbReference type="GO" id="GO:0004148">
    <property type="term" value="F:dihydrolipoyl dehydrogenase (NADH) activity"/>
    <property type="evidence" value="ECO:0007669"/>
    <property type="project" value="UniProtKB-EC"/>
</dbReference>
<evidence type="ECO:0000259" key="7">
    <source>
        <dbReference type="Pfam" id="PF02852"/>
    </source>
</evidence>
<dbReference type="InterPro" id="IPR036188">
    <property type="entry name" value="FAD/NAD-bd_sf"/>
</dbReference>
<feature type="disulfide bond" description="Redox-active" evidence="6">
    <location>
        <begin position="42"/>
        <end position="47"/>
    </location>
</feature>
<dbReference type="AlphaFoldDB" id="A0A0U0ZFH3"/>
<dbReference type="Pfam" id="PF07992">
    <property type="entry name" value="Pyr_redox_2"/>
    <property type="match status" value="1"/>
</dbReference>
<feature type="binding site" evidence="5">
    <location>
        <position position="307"/>
    </location>
    <ligand>
        <name>FAD</name>
        <dbReference type="ChEBI" id="CHEBI:57692"/>
    </ligand>
</feature>
<comment type="similarity">
    <text evidence="1">Belongs to the class-I pyridine nucleotide-disulfide oxidoreductase family.</text>
</comment>
<evidence type="ECO:0000256" key="2">
    <source>
        <dbReference type="ARBA" id="ARBA00022630"/>
    </source>
</evidence>
<dbReference type="InterPro" id="IPR001100">
    <property type="entry name" value="Pyr_nuc-diS_OxRdtase"/>
</dbReference>
<dbReference type="RefSeq" id="WP_016892367.1">
    <property type="nucleotide sequence ID" value="NZ_CSWP01000001.1"/>
</dbReference>
<keyword evidence="9" id="KW-0560">Oxidoreductase</keyword>
<dbReference type="PANTHER" id="PTHR43014">
    <property type="entry name" value="MERCURIC REDUCTASE"/>
    <property type="match status" value="1"/>
</dbReference>
<feature type="binding site" evidence="5">
    <location>
        <position position="266"/>
    </location>
    <ligand>
        <name>NAD(+)</name>
        <dbReference type="ChEBI" id="CHEBI:57540"/>
    </ligand>
</feature>
<evidence type="ECO:0000256" key="1">
    <source>
        <dbReference type="ARBA" id="ARBA00007532"/>
    </source>
</evidence>
<dbReference type="GO" id="GO:0050660">
    <property type="term" value="F:flavin adenine dinucleotide binding"/>
    <property type="evidence" value="ECO:0007669"/>
    <property type="project" value="TreeGrafter"/>
</dbReference>
<feature type="domain" description="FAD/NAD(P)-binding" evidence="8">
    <location>
        <begin position="6"/>
        <end position="318"/>
    </location>
</feature>
<evidence type="ECO:0000313" key="10">
    <source>
        <dbReference type="Proteomes" id="UP000045782"/>
    </source>
</evidence>
<accession>A0A0U0ZFH3</accession>
<dbReference type="Gene3D" id="3.50.50.60">
    <property type="entry name" value="FAD/NAD(P)-binding domain"/>
    <property type="match status" value="2"/>
</dbReference>
<protein>
    <submittedName>
        <fullName evidence="9">Putative FAD-dependent pyridine nucleotide-disulphide oxidoreductase, similar to mercuric reductases protein</fullName>
        <ecNumber evidence="9">1.8.1.4</ecNumber>
    </submittedName>
</protein>
<dbReference type="InterPro" id="IPR023753">
    <property type="entry name" value="FAD/NAD-binding_dom"/>
</dbReference>
<evidence type="ECO:0000256" key="6">
    <source>
        <dbReference type="PIRSR" id="PIRSR000350-4"/>
    </source>
</evidence>
<dbReference type="PIRSF" id="PIRSF000350">
    <property type="entry name" value="Mercury_reductase_MerA"/>
    <property type="match status" value="1"/>
</dbReference>
<comment type="cofactor">
    <cofactor evidence="5">
        <name>FAD</name>
        <dbReference type="ChEBI" id="CHEBI:57692"/>
    </cofactor>
    <text evidence="5">Binds 1 FAD per subunit.</text>
</comment>
<dbReference type="Gene3D" id="3.30.390.30">
    <property type="match status" value="1"/>
</dbReference>
<dbReference type="SUPFAM" id="SSF55424">
    <property type="entry name" value="FAD/NAD-linked reductases, dimerisation (C-terminal) domain"/>
    <property type="match status" value="1"/>
</dbReference>
<dbReference type="PANTHER" id="PTHR43014:SF2">
    <property type="entry name" value="MERCURIC REDUCTASE"/>
    <property type="match status" value="1"/>
</dbReference>
<organism evidence="9 10">
    <name type="scientific">Mycobacteroides abscessus</name>
    <dbReference type="NCBI Taxonomy" id="36809"/>
    <lineage>
        <taxon>Bacteria</taxon>
        <taxon>Bacillati</taxon>
        <taxon>Actinomycetota</taxon>
        <taxon>Actinomycetes</taxon>
        <taxon>Mycobacteriales</taxon>
        <taxon>Mycobacteriaceae</taxon>
        <taxon>Mycobacteroides</taxon>
    </lineage>
</organism>
<dbReference type="SUPFAM" id="SSF51905">
    <property type="entry name" value="FAD/NAD(P)-binding domain"/>
    <property type="match status" value="1"/>
</dbReference>
<dbReference type="InterPro" id="IPR004099">
    <property type="entry name" value="Pyr_nucl-diS_OxRdtase_dimer"/>
</dbReference>
<evidence type="ECO:0000256" key="5">
    <source>
        <dbReference type="PIRSR" id="PIRSR000350-3"/>
    </source>
</evidence>